<proteinExistence type="predicted"/>
<protein>
    <recommendedName>
        <fullName evidence="2">Protein DA1</fullName>
    </recommendedName>
</protein>
<evidence type="ECO:0000313" key="1">
    <source>
        <dbReference type="EMBL" id="SVC44660.1"/>
    </source>
</evidence>
<reference evidence="1" key="1">
    <citation type="submission" date="2018-05" db="EMBL/GenBank/DDBJ databases">
        <authorList>
            <person name="Lanie J.A."/>
            <person name="Ng W.-L."/>
            <person name="Kazmierczak K.M."/>
            <person name="Andrzejewski T.M."/>
            <person name="Davidsen T.M."/>
            <person name="Wayne K.J."/>
            <person name="Tettelin H."/>
            <person name="Glass J.I."/>
            <person name="Rusch D."/>
            <person name="Podicherti R."/>
            <person name="Tsui H.-C.T."/>
            <person name="Winkler M.E."/>
        </authorList>
    </citation>
    <scope>NUCLEOTIDE SEQUENCE</scope>
</reference>
<name>A0A382M7L5_9ZZZZ</name>
<gene>
    <name evidence="1" type="ORF">METZ01_LOCUS297514</name>
</gene>
<sequence length="203" mass="23015">CSSCSRIISEGVTQGGYKLDDGRFLCSLCQSNIVQSPSQIDASKLKVLTLLKKIGIDGIKEDIPISLANRFTLQKLADEIASSHLKGFTKFSYIKSPFGNLASEYKIYILDRLPTIEFEAVLAHEYLHVWLYENNIELPITQREGFCNLGSAYIYQQNGSQFSTIHLNSMDIDPDPNYGDGYREMKLQLEKYGWKSLLQTVRQ</sequence>
<accession>A0A382M7L5</accession>
<organism evidence="1">
    <name type="scientific">marine metagenome</name>
    <dbReference type="NCBI Taxonomy" id="408172"/>
    <lineage>
        <taxon>unclassified sequences</taxon>
        <taxon>metagenomes</taxon>
        <taxon>ecological metagenomes</taxon>
    </lineage>
</organism>
<feature type="non-terminal residue" evidence="1">
    <location>
        <position position="1"/>
    </location>
</feature>
<evidence type="ECO:0008006" key="2">
    <source>
        <dbReference type="Google" id="ProtNLM"/>
    </source>
</evidence>
<dbReference type="AlphaFoldDB" id="A0A382M7L5"/>
<dbReference type="EMBL" id="UINC01091695">
    <property type="protein sequence ID" value="SVC44660.1"/>
    <property type="molecule type" value="Genomic_DNA"/>
</dbReference>